<keyword evidence="7" id="KW-1185">Reference proteome</keyword>
<feature type="domain" description="Methyltransferase type 11" evidence="5">
    <location>
        <begin position="56"/>
        <end position="162"/>
    </location>
</feature>
<dbReference type="Pfam" id="PF08241">
    <property type="entry name" value="Methyltransf_11"/>
    <property type="match status" value="1"/>
</dbReference>
<accession>A0A168A5J1</accession>
<evidence type="ECO:0000256" key="3">
    <source>
        <dbReference type="ARBA" id="ARBA00022679"/>
    </source>
</evidence>
<name>A0A168A5J1_9EURO</name>
<evidence type="ECO:0000313" key="6">
    <source>
        <dbReference type="EMBL" id="KZZ93488.1"/>
    </source>
</evidence>
<dbReference type="InterPro" id="IPR051052">
    <property type="entry name" value="Diverse_substrate_MTase"/>
</dbReference>
<comment type="similarity">
    <text evidence="1">Belongs to the methyltransferase superfamily.</text>
</comment>
<evidence type="ECO:0000256" key="2">
    <source>
        <dbReference type="ARBA" id="ARBA00022603"/>
    </source>
</evidence>
<evidence type="ECO:0000256" key="4">
    <source>
        <dbReference type="ARBA" id="ARBA00022691"/>
    </source>
</evidence>
<keyword evidence="4" id="KW-0949">S-adenosyl-L-methionine</keyword>
<dbReference type="VEuPathDB" id="FungiDB:AAP_02280"/>
<dbReference type="PANTHER" id="PTHR44942">
    <property type="entry name" value="METHYLTRANSF_11 DOMAIN-CONTAINING PROTEIN"/>
    <property type="match status" value="1"/>
</dbReference>
<keyword evidence="3 6" id="KW-0808">Transferase</keyword>
<proteinExistence type="inferred from homology"/>
<dbReference type="Proteomes" id="UP000242877">
    <property type="component" value="Unassembled WGS sequence"/>
</dbReference>
<dbReference type="CDD" id="cd02440">
    <property type="entry name" value="AdoMet_MTases"/>
    <property type="match status" value="1"/>
</dbReference>
<dbReference type="GO" id="GO:0032259">
    <property type="term" value="P:methylation"/>
    <property type="evidence" value="ECO:0007669"/>
    <property type="project" value="UniProtKB-KW"/>
</dbReference>
<dbReference type="EMBL" id="AZGZ01000008">
    <property type="protein sequence ID" value="KZZ93488.1"/>
    <property type="molecule type" value="Genomic_DNA"/>
</dbReference>
<gene>
    <name evidence="6" type="ORF">AAP_02280</name>
</gene>
<reference evidence="6 7" key="1">
    <citation type="journal article" date="2016" name="Genome Biol. Evol.">
        <title>Divergent and convergent evolution of fungal pathogenicity.</title>
        <authorList>
            <person name="Shang Y."/>
            <person name="Xiao G."/>
            <person name="Zheng P."/>
            <person name="Cen K."/>
            <person name="Zhan S."/>
            <person name="Wang C."/>
        </authorList>
    </citation>
    <scope>NUCLEOTIDE SEQUENCE [LARGE SCALE GENOMIC DNA]</scope>
    <source>
        <strain evidence="6 7">ARSEF 7405</strain>
    </source>
</reference>
<evidence type="ECO:0000313" key="7">
    <source>
        <dbReference type="Proteomes" id="UP000242877"/>
    </source>
</evidence>
<evidence type="ECO:0000259" key="5">
    <source>
        <dbReference type="Pfam" id="PF08241"/>
    </source>
</evidence>
<dbReference type="AlphaFoldDB" id="A0A168A5J1"/>
<dbReference type="Gene3D" id="3.40.50.150">
    <property type="entry name" value="Vaccinia Virus protein VP39"/>
    <property type="match status" value="1"/>
</dbReference>
<dbReference type="InterPro" id="IPR013216">
    <property type="entry name" value="Methyltransf_11"/>
</dbReference>
<keyword evidence="2 6" id="KW-0489">Methyltransferase</keyword>
<organism evidence="6 7">
    <name type="scientific">Ascosphaera apis ARSEF 7405</name>
    <dbReference type="NCBI Taxonomy" id="392613"/>
    <lineage>
        <taxon>Eukaryota</taxon>
        <taxon>Fungi</taxon>
        <taxon>Dikarya</taxon>
        <taxon>Ascomycota</taxon>
        <taxon>Pezizomycotina</taxon>
        <taxon>Eurotiomycetes</taxon>
        <taxon>Eurotiomycetidae</taxon>
        <taxon>Onygenales</taxon>
        <taxon>Ascosphaeraceae</taxon>
        <taxon>Ascosphaera</taxon>
    </lineage>
</organism>
<dbReference type="SUPFAM" id="SSF53335">
    <property type="entry name" value="S-adenosyl-L-methionine-dependent methyltransferases"/>
    <property type="match status" value="1"/>
</dbReference>
<dbReference type="InterPro" id="IPR029063">
    <property type="entry name" value="SAM-dependent_MTases_sf"/>
</dbReference>
<dbReference type="GO" id="GO:0008757">
    <property type="term" value="F:S-adenosylmethionine-dependent methyltransferase activity"/>
    <property type="evidence" value="ECO:0007669"/>
    <property type="project" value="InterPro"/>
</dbReference>
<sequence length="305" mass="34569">MPVPRNLTGTLKSIAQSAFAASSHYDKYRPSFPPKPVQALLDGLKISGVYGAKVIDLGAGTGKFTEVLARRQEGYDIIAVEPHDDMRRELEQKKLVNVDVVKGYSTDMPVEEKSVDAVIASQSPGIYCISATIVDSDQSISSRFADESTLQEVHRVLRPKQYLGMIWNIEDYNAPREWNPTTSYEAKLKEIIWSLSDTENRFRHNKWREVFERQGEKSADASDVAERRLFTYPLEETSVPFVANLPKDDVWNRMRSLSHIANSTAEEQERIRDRVYEALNDKDAVNKDGLVSIHGKTYVAWTQAI</sequence>
<evidence type="ECO:0000256" key="1">
    <source>
        <dbReference type="ARBA" id="ARBA00008361"/>
    </source>
</evidence>
<comment type="caution">
    <text evidence="6">The sequence shown here is derived from an EMBL/GenBank/DDBJ whole genome shotgun (WGS) entry which is preliminary data.</text>
</comment>
<dbReference type="OrthoDB" id="10027013at2759"/>
<protein>
    <submittedName>
        <fullName evidence="6">Methyltransferase type 11</fullName>
    </submittedName>
</protein>
<dbReference type="PANTHER" id="PTHR44942:SF4">
    <property type="entry name" value="METHYLTRANSFERASE TYPE 11 DOMAIN-CONTAINING PROTEIN"/>
    <property type="match status" value="1"/>
</dbReference>